<comment type="caution">
    <text evidence="1">The sequence shown here is derived from an EMBL/GenBank/DDBJ whole genome shotgun (WGS) entry which is preliminary data.</text>
</comment>
<evidence type="ECO:0000313" key="2">
    <source>
        <dbReference type="Proteomes" id="UP000295724"/>
    </source>
</evidence>
<proteinExistence type="predicted"/>
<dbReference type="AlphaFoldDB" id="A0A4R6XSP2"/>
<accession>A0A4R6XSP2</accession>
<evidence type="ECO:0000313" key="1">
    <source>
        <dbReference type="EMBL" id="TDR20423.1"/>
    </source>
</evidence>
<organism evidence="1 2">
    <name type="scientific">Marinicella litoralis</name>
    <dbReference type="NCBI Taxonomy" id="644220"/>
    <lineage>
        <taxon>Bacteria</taxon>
        <taxon>Pseudomonadati</taxon>
        <taxon>Pseudomonadota</taxon>
        <taxon>Gammaproteobacteria</taxon>
        <taxon>Lysobacterales</taxon>
        <taxon>Marinicellaceae</taxon>
        <taxon>Marinicella</taxon>
    </lineage>
</organism>
<reference evidence="1 2" key="1">
    <citation type="submission" date="2019-03" db="EMBL/GenBank/DDBJ databases">
        <title>Genomic Encyclopedia of Type Strains, Phase IV (KMG-IV): sequencing the most valuable type-strain genomes for metagenomic binning, comparative biology and taxonomic classification.</title>
        <authorList>
            <person name="Goeker M."/>
        </authorList>
    </citation>
    <scope>NUCLEOTIDE SEQUENCE [LARGE SCALE GENOMIC DNA]</scope>
    <source>
        <strain evidence="1 2">DSM 25488</strain>
    </source>
</reference>
<dbReference type="RefSeq" id="WP_099018272.1">
    <property type="nucleotide sequence ID" value="NZ_NIHB01000001.1"/>
</dbReference>
<evidence type="ECO:0008006" key="3">
    <source>
        <dbReference type="Google" id="ProtNLM"/>
    </source>
</evidence>
<protein>
    <recommendedName>
        <fullName evidence="3">FmdB family regulatory protein</fullName>
    </recommendedName>
</protein>
<dbReference type="Proteomes" id="UP000295724">
    <property type="component" value="Unassembled WGS sequence"/>
</dbReference>
<dbReference type="EMBL" id="SNZB01000003">
    <property type="protein sequence ID" value="TDR20423.1"/>
    <property type="molecule type" value="Genomic_DNA"/>
</dbReference>
<keyword evidence="2" id="KW-1185">Reference proteome</keyword>
<dbReference type="OrthoDB" id="215655at2"/>
<name>A0A4R6XSP2_9GAMM</name>
<gene>
    <name evidence="1" type="ORF">C8D91_1395</name>
</gene>
<sequence>MPLYTYENKHQDSHCTYCLGGFVVMQKLADPVFTHCTYCGCEISKVITASHVHTGTTGSPNSTLSEKNIAKNDFTQYRKVGKGQYEKTAGKGPDTFSAED</sequence>